<evidence type="ECO:0000313" key="2">
    <source>
        <dbReference type="Proteomes" id="UP000324701"/>
    </source>
</evidence>
<name>A0A5B1BJB9_MYCSI</name>
<feature type="non-terminal residue" evidence="1">
    <location>
        <position position="1"/>
    </location>
</feature>
<evidence type="ECO:0008006" key="3">
    <source>
        <dbReference type="Google" id="ProtNLM"/>
    </source>
</evidence>
<evidence type="ECO:0000313" key="1">
    <source>
        <dbReference type="EMBL" id="KAA1247553.1"/>
    </source>
</evidence>
<keyword evidence="2" id="KW-1185">Reference proteome</keyword>
<dbReference type="AlphaFoldDB" id="A0A5B1BJB9"/>
<organism evidence="1 2">
    <name type="scientific">Mycobacterium simiae</name>
    <name type="common">Mycobacterium habana</name>
    <dbReference type="NCBI Taxonomy" id="1784"/>
    <lineage>
        <taxon>Bacteria</taxon>
        <taxon>Bacillati</taxon>
        <taxon>Actinomycetota</taxon>
        <taxon>Actinomycetes</taxon>
        <taxon>Mycobacteriales</taxon>
        <taxon>Mycobacteriaceae</taxon>
        <taxon>Mycobacterium</taxon>
        <taxon>Mycobacterium simiae complex</taxon>
    </lineage>
</organism>
<comment type="caution">
    <text evidence="1">The sequence shown here is derived from an EMBL/GenBank/DDBJ whole genome shotgun (WGS) entry which is preliminary data.</text>
</comment>
<sequence>LQVAVEYDGDHHRTDRFQYNWDIRRLEKVQRLGWIVIRVVAGDRPAEITRRVRAALSQRVGATLARRT</sequence>
<reference evidence="1 2" key="1">
    <citation type="submission" date="2019-09" db="EMBL/GenBank/DDBJ databases">
        <title>Report of infection by Mycobacterium simiae a patient suffering from pulmonary tuberculosis.</title>
        <authorList>
            <person name="Mohanty P.S."/>
            <person name="Bansal A.K."/>
            <person name="Singh H."/>
            <person name="Sharma S."/>
            <person name="Patil S.A."/>
            <person name="Upadhaya P."/>
            <person name="Singh P.K."/>
            <person name="Kumar D."/>
            <person name="Kumar S."/>
            <person name="Singh R.K."/>
            <person name="Chaudhary B."/>
        </authorList>
    </citation>
    <scope>NUCLEOTIDE SEQUENCE [LARGE SCALE GENOMIC DNA]</scope>
    <source>
        <strain evidence="1 2">JAL-560-SIM</strain>
    </source>
</reference>
<dbReference type="EMBL" id="VTZN01000198">
    <property type="protein sequence ID" value="KAA1247553.1"/>
    <property type="molecule type" value="Genomic_DNA"/>
</dbReference>
<accession>A0A5B1BJB9</accession>
<dbReference type="Proteomes" id="UP000324701">
    <property type="component" value="Unassembled WGS sequence"/>
</dbReference>
<protein>
    <recommendedName>
        <fullName evidence="3">DUF559 domain-containing protein</fullName>
    </recommendedName>
</protein>
<gene>
    <name evidence="1" type="ORF">F0Q45_22390</name>
</gene>
<proteinExistence type="predicted"/>